<comment type="caution">
    <text evidence="1">The sequence shown here is derived from an EMBL/GenBank/DDBJ whole genome shotgun (WGS) entry which is preliminary data.</text>
</comment>
<gene>
    <name evidence="1" type="ORF">PoB_005335600</name>
</gene>
<protein>
    <submittedName>
        <fullName evidence="1">Polyprotein</fullName>
    </submittedName>
</protein>
<keyword evidence="2" id="KW-1185">Reference proteome</keyword>
<dbReference type="EMBL" id="BLXT01005873">
    <property type="protein sequence ID" value="GFO26851.1"/>
    <property type="molecule type" value="Genomic_DNA"/>
</dbReference>
<evidence type="ECO:0000313" key="2">
    <source>
        <dbReference type="Proteomes" id="UP000735302"/>
    </source>
</evidence>
<name>A0AAV4C674_9GAST</name>
<accession>A0AAV4C674</accession>
<dbReference type="Proteomes" id="UP000735302">
    <property type="component" value="Unassembled WGS sequence"/>
</dbReference>
<dbReference type="AlphaFoldDB" id="A0AAV4C674"/>
<organism evidence="1 2">
    <name type="scientific">Plakobranchus ocellatus</name>
    <dbReference type="NCBI Taxonomy" id="259542"/>
    <lineage>
        <taxon>Eukaryota</taxon>
        <taxon>Metazoa</taxon>
        <taxon>Spiralia</taxon>
        <taxon>Lophotrochozoa</taxon>
        <taxon>Mollusca</taxon>
        <taxon>Gastropoda</taxon>
        <taxon>Heterobranchia</taxon>
        <taxon>Euthyneura</taxon>
        <taxon>Panpulmonata</taxon>
        <taxon>Sacoglossa</taxon>
        <taxon>Placobranchoidea</taxon>
        <taxon>Plakobranchidae</taxon>
        <taxon>Plakobranchus</taxon>
    </lineage>
</organism>
<reference evidence="1 2" key="1">
    <citation type="journal article" date="2021" name="Elife">
        <title>Chloroplast acquisition without the gene transfer in kleptoplastic sea slugs, Plakobranchus ocellatus.</title>
        <authorList>
            <person name="Maeda T."/>
            <person name="Takahashi S."/>
            <person name="Yoshida T."/>
            <person name="Shimamura S."/>
            <person name="Takaki Y."/>
            <person name="Nagai Y."/>
            <person name="Toyoda A."/>
            <person name="Suzuki Y."/>
            <person name="Arimoto A."/>
            <person name="Ishii H."/>
            <person name="Satoh N."/>
            <person name="Nishiyama T."/>
            <person name="Hasebe M."/>
            <person name="Maruyama T."/>
            <person name="Minagawa J."/>
            <person name="Obokata J."/>
            <person name="Shigenobu S."/>
        </authorList>
    </citation>
    <scope>NUCLEOTIDE SEQUENCE [LARGE SCALE GENOMIC DNA]</scope>
</reference>
<proteinExistence type="predicted"/>
<evidence type="ECO:0000313" key="1">
    <source>
        <dbReference type="EMBL" id="GFO26851.1"/>
    </source>
</evidence>
<sequence length="145" mass="16598">MAWGPTRANRCCYVQPQIKAETPLKSIIEEYRCGKARLMTMLEDLEDPAVRSIQPQLRTGRKWKVDKTVNQAKEGLKMKEVIGLALTGRKGLGSEGVKWWSKAEGKEKRDMIIDEIRLEANMPTAIPTRTLDKLGKRITKIYHME</sequence>